<keyword evidence="1" id="KW-0812">Transmembrane</keyword>
<sequence length="188" mass="21676">MGYRDCYEKYEEQISKCFESYGILVSNYPWVILIGSLIVNSLLGIGLVRIETENDVETLYTPMNSQAQQDRNQLRELYEDKTGTNFRLENLADLGLYGEVIIQTKARDNILDEKYFAEIKRINNNILTSVSFEDESNSKLYYEDTCARQNGSCYISGISVLSQSFRNLSSVEKITYPQIGQQFISQMF</sequence>
<organism evidence="2 3">
    <name type="scientific">Tegillarca granosa</name>
    <name type="common">Malaysian cockle</name>
    <name type="synonym">Anadara granosa</name>
    <dbReference type="NCBI Taxonomy" id="220873"/>
    <lineage>
        <taxon>Eukaryota</taxon>
        <taxon>Metazoa</taxon>
        <taxon>Spiralia</taxon>
        <taxon>Lophotrochozoa</taxon>
        <taxon>Mollusca</taxon>
        <taxon>Bivalvia</taxon>
        <taxon>Autobranchia</taxon>
        <taxon>Pteriomorphia</taxon>
        <taxon>Arcoida</taxon>
        <taxon>Arcoidea</taxon>
        <taxon>Arcidae</taxon>
        <taxon>Tegillarca</taxon>
    </lineage>
</organism>
<evidence type="ECO:0000256" key="1">
    <source>
        <dbReference type="SAM" id="Phobius"/>
    </source>
</evidence>
<dbReference type="Proteomes" id="UP001217089">
    <property type="component" value="Unassembled WGS sequence"/>
</dbReference>
<evidence type="ECO:0000313" key="3">
    <source>
        <dbReference type="Proteomes" id="UP001217089"/>
    </source>
</evidence>
<gene>
    <name evidence="2" type="ORF">KUTeg_007569</name>
</gene>
<keyword evidence="1" id="KW-1133">Transmembrane helix</keyword>
<dbReference type="PANTHER" id="PTHR10796:SF92">
    <property type="entry name" value="PATCHED-RELATED, ISOFORM A"/>
    <property type="match status" value="1"/>
</dbReference>
<dbReference type="InterPro" id="IPR051697">
    <property type="entry name" value="Patched_domain-protein"/>
</dbReference>
<protein>
    <submittedName>
        <fullName evidence="2">Uncharacterized protein</fullName>
    </submittedName>
</protein>
<evidence type="ECO:0000313" key="2">
    <source>
        <dbReference type="EMBL" id="KAJ8315419.1"/>
    </source>
</evidence>
<accession>A0ABQ9FDP0</accession>
<keyword evidence="1" id="KW-0472">Membrane</keyword>
<comment type="caution">
    <text evidence="2">The sequence shown here is derived from an EMBL/GenBank/DDBJ whole genome shotgun (WGS) entry which is preliminary data.</text>
</comment>
<dbReference type="EMBL" id="JARBDR010000337">
    <property type="protein sequence ID" value="KAJ8315419.1"/>
    <property type="molecule type" value="Genomic_DNA"/>
</dbReference>
<proteinExistence type="predicted"/>
<keyword evidence="3" id="KW-1185">Reference proteome</keyword>
<name>A0ABQ9FDP0_TEGGR</name>
<reference evidence="2 3" key="1">
    <citation type="submission" date="2022-12" db="EMBL/GenBank/DDBJ databases">
        <title>Chromosome-level genome of Tegillarca granosa.</title>
        <authorList>
            <person name="Kim J."/>
        </authorList>
    </citation>
    <scope>NUCLEOTIDE SEQUENCE [LARGE SCALE GENOMIC DNA]</scope>
    <source>
        <strain evidence="2">Teg-2019</strain>
        <tissue evidence="2">Adductor muscle</tissue>
    </source>
</reference>
<feature type="transmembrane region" description="Helical" evidence="1">
    <location>
        <begin position="28"/>
        <end position="48"/>
    </location>
</feature>
<dbReference type="PANTHER" id="PTHR10796">
    <property type="entry name" value="PATCHED-RELATED"/>
    <property type="match status" value="1"/>
</dbReference>